<dbReference type="GO" id="GO:0003723">
    <property type="term" value="F:RNA binding"/>
    <property type="evidence" value="ECO:0007669"/>
    <property type="project" value="UniProtKB-KW"/>
</dbReference>
<evidence type="ECO:0000256" key="1">
    <source>
        <dbReference type="ARBA" id="ARBA00006562"/>
    </source>
</evidence>
<evidence type="ECO:0000256" key="2">
    <source>
        <dbReference type="RuleBase" id="RU367113"/>
    </source>
</evidence>
<comment type="function">
    <text evidence="2">Decapping enzyme for NAD-capped RNAs: specifically hydrolyzes the nicotinamide adenine dinucleotide (NAD) cap from a subset of RNAs by removing the entire NAD moiety from the 5'-end of an NAD-capped RNA.</text>
</comment>
<dbReference type="GO" id="GO:0046872">
    <property type="term" value="F:metal ion binding"/>
    <property type="evidence" value="ECO:0007669"/>
    <property type="project" value="UniProtKB-KW"/>
</dbReference>
<accession>A0AAE9DTN3</accession>
<comment type="cofactor">
    <cofactor evidence="2">
        <name>a divalent metal cation</name>
        <dbReference type="ChEBI" id="CHEBI:60240"/>
    </cofactor>
</comment>
<keyword evidence="2" id="KW-0479">Metal-binding</keyword>
<sequence length="424" mass="49782">MHQQQQVSRTPIPNEVHIPFDNQIYGTKDPPRFEKQAKFISEYCITYDRKLQLGRMRAKRLHDKHLFSRPNSFSFDLNHGFETFDPKEGDEKLMMLLEWIRQMSPEGGRLRKVIHEADFVCWRGLLTKISATIYNKDDGWRVKAIRRKGVIFLMEEKTELAKKRELNQTDMEKRMSYWGHKFEQYVTKDDEAEEPETSSPVTTKEEYAVVFRNDLVTNPRLHADRRTVGILYSGEVDCLDKYGNTVELKTQKGEINGYFWKSAKSLKWWLQSSLVNVDNIIVGHRTQEGQVRSLTALRAREMPQSATWNFRACFDFTSTIFTWILNCLEKEGDACVVEFRSELGLQKGIQMRRVAAEECHHAYAPNTEFLKLFSRENKFLFEKTCDLELNNCLTYFHNPIGISIDFRQHPLSKSFQTQVQFVSL</sequence>
<keyword evidence="2" id="KW-0378">Hydrolase</keyword>
<keyword evidence="2" id="KW-0547">Nucleotide-binding</keyword>
<evidence type="ECO:0000313" key="5">
    <source>
        <dbReference type="Proteomes" id="UP000827892"/>
    </source>
</evidence>
<feature type="domain" description="RAI1-like" evidence="3">
    <location>
        <begin position="35"/>
        <end position="341"/>
    </location>
</feature>
<keyword evidence="2" id="KW-0694">RNA-binding</keyword>
<dbReference type="GO" id="GO:0005634">
    <property type="term" value="C:nucleus"/>
    <property type="evidence" value="ECO:0007669"/>
    <property type="project" value="UniProtKB-SubCell"/>
</dbReference>
<evidence type="ECO:0000259" key="3">
    <source>
        <dbReference type="Pfam" id="PF08652"/>
    </source>
</evidence>
<dbReference type="GO" id="GO:0000166">
    <property type="term" value="F:nucleotide binding"/>
    <property type="evidence" value="ECO:0007669"/>
    <property type="project" value="UniProtKB-KW"/>
</dbReference>
<comment type="similarity">
    <text evidence="1 2">Belongs to the DXO/Dom3Z family.</text>
</comment>
<dbReference type="Proteomes" id="UP000827892">
    <property type="component" value="Chromosome I"/>
</dbReference>
<keyword evidence="2" id="KW-0539">Nucleus</keyword>
<keyword evidence="2" id="KW-0540">Nuclease</keyword>
<dbReference type="Pfam" id="PF08652">
    <property type="entry name" value="RAI1"/>
    <property type="match status" value="1"/>
</dbReference>
<dbReference type="EMBL" id="CP090891">
    <property type="protein sequence ID" value="ULU11370.1"/>
    <property type="molecule type" value="Genomic_DNA"/>
</dbReference>
<dbReference type="InterPro" id="IPR039039">
    <property type="entry name" value="RAI1-like_fam"/>
</dbReference>
<dbReference type="GO" id="GO:0016787">
    <property type="term" value="F:hydrolase activity"/>
    <property type="evidence" value="ECO:0007669"/>
    <property type="project" value="UniProtKB-KW"/>
</dbReference>
<organism evidence="4 5">
    <name type="scientific">Caenorhabditis briggsae</name>
    <dbReference type="NCBI Taxonomy" id="6238"/>
    <lineage>
        <taxon>Eukaryota</taxon>
        <taxon>Metazoa</taxon>
        <taxon>Ecdysozoa</taxon>
        <taxon>Nematoda</taxon>
        <taxon>Chromadorea</taxon>
        <taxon>Rhabditida</taxon>
        <taxon>Rhabditina</taxon>
        <taxon>Rhabditomorpha</taxon>
        <taxon>Rhabditoidea</taxon>
        <taxon>Rhabditidae</taxon>
        <taxon>Peloderinae</taxon>
        <taxon>Caenorhabditis</taxon>
    </lineage>
</organism>
<dbReference type="PANTHER" id="PTHR12395:SF9">
    <property type="entry name" value="DECAPPING AND EXORIBONUCLEASE PROTEIN"/>
    <property type="match status" value="1"/>
</dbReference>
<protein>
    <recommendedName>
        <fullName evidence="2">Decapping nuclease</fullName>
        <ecNumber evidence="2">3.6.1.-</ecNumber>
    </recommendedName>
</protein>
<proteinExistence type="inferred from homology"/>
<reference evidence="4 5" key="1">
    <citation type="submission" date="2022-05" db="EMBL/GenBank/DDBJ databases">
        <title>Chromosome-level reference genomes for two strains of Caenorhabditis briggsae: an improved platform for comparative genomics.</title>
        <authorList>
            <person name="Stevens L."/>
            <person name="Andersen E.C."/>
        </authorList>
    </citation>
    <scope>NUCLEOTIDE SEQUENCE [LARGE SCALE GENOMIC DNA]</scope>
    <source>
        <strain evidence="4">QX1410_ONT</strain>
        <tissue evidence="4">Whole-organism</tissue>
    </source>
</reference>
<name>A0AAE9DTN3_CAEBR</name>
<evidence type="ECO:0000313" key="4">
    <source>
        <dbReference type="EMBL" id="ULU11370.1"/>
    </source>
</evidence>
<dbReference type="GO" id="GO:0004518">
    <property type="term" value="F:nuclease activity"/>
    <property type="evidence" value="ECO:0007669"/>
    <property type="project" value="UniProtKB-KW"/>
</dbReference>
<dbReference type="EC" id="3.6.1.-" evidence="2"/>
<gene>
    <name evidence="4" type="ORF">L3Y34_015079</name>
</gene>
<dbReference type="PANTHER" id="PTHR12395">
    <property type="entry name" value="DOM-3 RELATED"/>
    <property type="match status" value="1"/>
</dbReference>
<comment type="subcellular location">
    <subcellularLocation>
        <location evidence="2">Nucleus</location>
    </subcellularLocation>
</comment>
<dbReference type="AlphaFoldDB" id="A0AAE9DTN3"/>
<dbReference type="InterPro" id="IPR013961">
    <property type="entry name" value="RAI1"/>
</dbReference>